<dbReference type="EMBL" id="CASHTH010002836">
    <property type="protein sequence ID" value="CAI8035923.1"/>
    <property type="molecule type" value="Genomic_DNA"/>
</dbReference>
<protein>
    <submittedName>
        <fullName evidence="2">Uncharacterized protein</fullName>
    </submittedName>
</protein>
<dbReference type="AlphaFoldDB" id="A0AA35SU38"/>
<evidence type="ECO:0000256" key="1">
    <source>
        <dbReference type="SAM" id="Phobius"/>
    </source>
</evidence>
<evidence type="ECO:0000313" key="2">
    <source>
        <dbReference type="EMBL" id="CAI8035923.1"/>
    </source>
</evidence>
<gene>
    <name evidence="2" type="ORF">GBAR_LOCUS20158</name>
</gene>
<dbReference type="Proteomes" id="UP001174909">
    <property type="component" value="Unassembled WGS sequence"/>
</dbReference>
<reference evidence="2" key="1">
    <citation type="submission" date="2023-03" db="EMBL/GenBank/DDBJ databases">
        <authorList>
            <person name="Steffen K."/>
            <person name="Cardenas P."/>
        </authorList>
    </citation>
    <scope>NUCLEOTIDE SEQUENCE</scope>
</reference>
<evidence type="ECO:0000313" key="3">
    <source>
        <dbReference type="Proteomes" id="UP001174909"/>
    </source>
</evidence>
<proteinExistence type="predicted"/>
<feature type="non-terminal residue" evidence="2">
    <location>
        <position position="85"/>
    </location>
</feature>
<keyword evidence="1" id="KW-1133">Transmembrane helix</keyword>
<name>A0AA35SU38_GEOBA</name>
<keyword evidence="1" id="KW-0472">Membrane</keyword>
<accession>A0AA35SU38</accession>
<feature type="transmembrane region" description="Helical" evidence="1">
    <location>
        <begin position="40"/>
        <end position="61"/>
    </location>
</feature>
<comment type="caution">
    <text evidence="2">The sequence shown here is derived from an EMBL/GenBank/DDBJ whole genome shotgun (WGS) entry which is preliminary data.</text>
</comment>
<sequence>HLNRPTASVVIELPEKCKCAIATPTTHSVSNDRNDIREAIIVPSLVIAIAVVIMVMFMILCRRKIKMKLHHFRRFLPQSKKRAMQ</sequence>
<organism evidence="2 3">
    <name type="scientific">Geodia barretti</name>
    <name type="common">Barrett's horny sponge</name>
    <dbReference type="NCBI Taxonomy" id="519541"/>
    <lineage>
        <taxon>Eukaryota</taxon>
        <taxon>Metazoa</taxon>
        <taxon>Porifera</taxon>
        <taxon>Demospongiae</taxon>
        <taxon>Heteroscleromorpha</taxon>
        <taxon>Tetractinellida</taxon>
        <taxon>Astrophorina</taxon>
        <taxon>Geodiidae</taxon>
        <taxon>Geodia</taxon>
    </lineage>
</organism>
<feature type="non-terminal residue" evidence="2">
    <location>
        <position position="1"/>
    </location>
</feature>
<keyword evidence="3" id="KW-1185">Reference proteome</keyword>
<keyword evidence="1" id="KW-0812">Transmembrane</keyword>